<dbReference type="EMBL" id="JAGSGB010000002">
    <property type="protein sequence ID" value="MBZ6378796.1"/>
    <property type="molecule type" value="Genomic_DNA"/>
</dbReference>
<sequence length="506" mass="55737">MKPKFKTVDLFAGPGGLAEGFSTMRHKDGSRIFPISISVEREASAFATLRLRAFFRQFEDAPSEYYEYIAGETSKEELIAAHPAEWESAVLETRMLELGTPDAKTLIDARLGELTAEGDAEFVVIGGPPCQAYSLVGRARNRGIADYEAEKDHRHFLYREYIRILERLRPAAFVMENVKGMLSAKVGGESIIDKVLTDLRAAGGDGGGYVLLPLVDKTRGLHSGNLIRCEDFGVPQCRHRVILVGLRRDIAAWLPALPGDGHLLVPSGRTATVRDTLADMPGLRSGLSRGGDSAEGWRTAAIRAADLAAVACTRAGREKVARRLRAVAKQHRDRHEVPPRSSFAVTSIRDNGLGSWTADGRLIGMPNHESRGHMESDLARYAFASAFAEVEGRSPKANEFPADLAPAHRNWDSGKFADRFRVQSWDRPATTVTSHISKDGHYFIHPDPQQCRSLTVREAARLQTFPDNYFFEGNRTQQYVQVGNAVPPLLARQIAEVLAKLLGALD</sequence>
<dbReference type="PROSITE" id="PS51679">
    <property type="entry name" value="SAM_MT_C5"/>
    <property type="match status" value="1"/>
</dbReference>
<dbReference type="PANTHER" id="PTHR10629:SF52">
    <property type="entry name" value="DNA (CYTOSINE-5)-METHYLTRANSFERASE 1"/>
    <property type="match status" value="1"/>
</dbReference>
<keyword evidence="5" id="KW-0680">Restriction system</keyword>
<organism evidence="9 10">
    <name type="scientific">Pacificimonas aurantium</name>
    <dbReference type="NCBI Taxonomy" id="1250540"/>
    <lineage>
        <taxon>Bacteria</taxon>
        <taxon>Pseudomonadati</taxon>
        <taxon>Pseudomonadota</taxon>
        <taxon>Alphaproteobacteria</taxon>
        <taxon>Sphingomonadales</taxon>
        <taxon>Sphingosinicellaceae</taxon>
        <taxon>Pacificimonas</taxon>
    </lineage>
</organism>
<dbReference type="RefSeq" id="WP_088712642.1">
    <property type="nucleotide sequence ID" value="NZ_JAGSGB010000002.1"/>
</dbReference>
<dbReference type="SUPFAM" id="SSF53335">
    <property type="entry name" value="S-adenosyl-L-methionine-dependent methyltransferases"/>
    <property type="match status" value="1"/>
</dbReference>
<protein>
    <recommendedName>
        <fullName evidence="1">DNA (cytosine-5-)-methyltransferase</fullName>
        <ecNumber evidence="1">2.1.1.37</ecNumber>
    </recommendedName>
</protein>
<evidence type="ECO:0000256" key="5">
    <source>
        <dbReference type="ARBA" id="ARBA00022747"/>
    </source>
</evidence>
<dbReference type="EC" id="2.1.1.37" evidence="1"/>
<accession>A0ABS7WK69</accession>
<dbReference type="NCBIfam" id="TIGR00675">
    <property type="entry name" value="dcm"/>
    <property type="match status" value="1"/>
</dbReference>
<comment type="caution">
    <text evidence="9">The sequence shown here is derived from an EMBL/GenBank/DDBJ whole genome shotgun (WGS) entry which is preliminary data.</text>
</comment>
<evidence type="ECO:0000256" key="1">
    <source>
        <dbReference type="ARBA" id="ARBA00011975"/>
    </source>
</evidence>
<dbReference type="InterPro" id="IPR050390">
    <property type="entry name" value="C5-Methyltransferase"/>
</dbReference>
<comment type="catalytic activity">
    <reaction evidence="6">
        <text>a 2'-deoxycytidine in DNA + S-adenosyl-L-methionine = a 5-methyl-2'-deoxycytidine in DNA + S-adenosyl-L-homocysteine + H(+)</text>
        <dbReference type="Rhea" id="RHEA:13681"/>
        <dbReference type="Rhea" id="RHEA-COMP:11369"/>
        <dbReference type="Rhea" id="RHEA-COMP:11370"/>
        <dbReference type="ChEBI" id="CHEBI:15378"/>
        <dbReference type="ChEBI" id="CHEBI:57856"/>
        <dbReference type="ChEBI" id="CHEBI:59789"/>
        <dbReference type="ChEBI" id="CHEBI:85452"/>
        <dbReference type="ChEBI" id="CHEBI:85454"/>
        <dbReference type="EC" id="2.1.1.37"/>
    </reaction>
</comment>
<gene>
    <name evidence="9" type="ORF">KCN53_09150</name>
</gene>
<keyword evidence="10" id="KW-1185">Reference proteome</keyword>
<dbReference type="Gene3D" id="3.90.120.10">
    <property type="entry name" value="DNA Methylase, subunit A, domain 2"/>
    <property type="match status" value="1"/>
</dbReference>
<dbReference type="PRINTS" id="PR00105">
    <property type="entry name" value="C5METTRFRASE"/>
</dbReference>
<comment type="similarity">
    <text evidence="7 8">Belongs to the class I-like SAM-binding methyltransferase superfamily. C5-methyltransferase family.</text>
</comment>
<keyword evidence="2 7" id="KW-0489">Methyltransferase</keyword>
<dbReference type="PANTHER" id="PTHR10629">
    <property type="entry name" value="CYTOSINE-SPECIFIC METHYLTRANSFERASE"/>
    <property type="match status" value="1"/>
</dbReference>
<evidence type="ECO:0000256" key="4">
    <source>
        <dbReference type="ARBA" id="ARBA00022691"/>
    </source>
</evidence>
<evidence type="ECO:0000256" key="6">
    <source>
        <dbReference type="ARBA" id="ARBA00047422"/>
    </source>
</evidence>
<reference evidence="9 10" key="1">
    <citation type="submission" date="2021-04" db="EMBL/GenBank/DDBJ databases">
        <authorList>
            <person name="Pira H."/>
            <person name="Risdian C."/>
            <person name="Wink J."/>
        </authorList>
    </citation>
    <scope>NUCLEOTIDE SEQUENCE [LARGE SCALE GENOMIC DNA]</scope>
    <source>
        <strain evidence="9 10">DSM 107782</strain>
    </source>
</reference>
<dbReference type="Proteomes" id="UP000824621">
    <property type="component" value="Unassembled WGS sequence"/>
</dbReference>
<evidence type="ECO:0000256" key="3">
    <source>
        <dbReference type="ARBA" id="ARBA00022679"/>
    </source>
</evidence>
<dbReference type="Gene3D" id="3.40.50.150">
    <property type="entry name" value="Vaccinia Virus protein VP39"/>
    <property type="match status" value="1"/>
</dbReference>
<dbReference type="GO" id="GO:0008168">
    <property type="term" value="F:methyltransferase activity"/>
    <property type="evidence" value="ECO:0007669"/>
    <property type="project" value="UniProtKB-KW"/>
</dbReference>
<evidence type="ECO:0000313" key="9">
    <source>
        <dbReference type="EMBL" id="MBZ6378796.1"/>
    </source>
</evidence>
<evidence type="ECO:0000256" key="2">
    <source>
        <dbReference type="ARBA" id="ARBA00022603"/>
    </source>
</evidence>
<proteinExistence type="inferred from homology"/>
<name>A0ABS7WK69_9SPHN</name>
<keyword evidence="3 7" id="KW-0808">Transferase</keyword>
<dbReference type="InterPro" id="IPR029063">
    <property type="entry name" value="SAM-dependent_MTases_sf"/>
</dbReference>
<dbReference type="GO" id="GO:0032259">
    <property type="term" value="P:methylation"/>
    <property type="evidence" value="ECO:0007669"/>
    <property type="project" value="UniProtKB-KW"/>
</dbReference>
<keyword evidence="4 7" id="KW-0949">S-adenosyl-L-methionine</keyword>
<evidence type="ECO:0000256" key="7">
    <source>
        <dbReference type="PROSITE-ProRule" id="PRU01016"/>
    </source>
</evidence>
<evidence type="ECO:0000313" key="10">
    <source>
        <dbReference type="Proteomes" id="UP000824621"/>
    </source>
</evidence>
<evidence type="ECO:0000256" key="8">
    <source>
        <dbReference type="RuleBase" id="RU000416"/>
    </source>
</evidence>
<dbReference type="InterPro" id="IPR001525">
    <property type="entry name" value="C5_MeTfrase"/>
</dbReference>
<feature type="active site" evidence="7">
    <location>
        <position position="130"/>
    </location>
</feature>
<dbReference type="Pfam" id="PF00145">
    <property type="entry name" value="DNA_methylase"/>
    <property type="match status" value="2"/>
</dbReference>